<evidence type="ECO:0000313" key="3">
    <source>
        <dbReference type="Proteomes" id="UP001189429"/>
    </source>
</evidence>
<dbReference type="EMBL" id="CAUYUJ010018454">
    <property type="protein sequence ID" value="CAK0883716.1"/>
    <property type="molecule type" value="Genomic_DNA"/>
</dbReference>
<evidence type="ECO:0000256" key="1">
    <source>
        <dbReference type="SAM" id="MobiDB-lite"/>
    </source>
</evidence>
<dbReference type="Proteomes" id="UP001189429">
    <property type="component" value="Unassembled WGS sequence"/>
</dbReference>
<gene>
    <name evidence="2" type="ORF">PCOR1329_LOCUS65863</name>
</gene>
<reference evidence="2" key="1">
    <citation type="submission" date="2023-10" db="EMBL/GenBank/DDBJ databases">
        <authorList>
            <person name="Chen Y."/>
            <person name="Shah S."/>
            <person name="Dougan E. K."/>
            <person name="Thang M."/>
            <person name="Chan C."/>
        </authorList>
    </citation>
    <scope>NUCLEOTIDE SEQUENCE [LARGE SCALE GENOMIC DNA]</scope>
</reference>
<feature type="region of interest" description="Disordered" evidence="1">
    <location>
        <begin position="254"/>
        <end position="283"/>
    </location>
</feature>
<comment type="caution">
    <text evidence="2">The sequence shown here is derived from an EMBL/GenBank/DDBJ whole genome shotgun (WGS) entry which is preliminary data.</text>
</comment>
<evidence type="ECO:0000313" key="2">
    <source>
        <dbReference type="EMBL" id="CAK0883716.1"/>
    </source>
</evidence>
<feature type="compositionally biased region" description="Low complexity" evidence="1">
    <location>
        <begin position="854"/>
        <end position="885"/>
    </location>
</feature>
<organism evidence="2 3">
    <name type="scientific">Prorocentrum cordatum</name>
    <dbReference type="NCBI Taxonomy" id="2364126"/>
    <lineage>
        <taxon>Eukaryota</taxon>
        <taxon>Sar</taxon>
        <taxon>Alveolata</taxon>
        <taxon>Dinophyceae</taxon>
        <taxon>Prorocentrales</taxon>
        <taxon>Prorocentraceae</taxon>
        <taxon>Prorocentrum</taxon>
    </lineage>
</organism>
<protein>
    <submittedName>
        <fullName evidence="2">Uncharacterized protein</fullName>
    </submittedName>
</protein>
<name>A0ABN9WFV0_9DINO</name>
<feature type="compositionally biased region" description="Basic and acidic residues" evidence="1">
    <location>
        <begin position="274"/>
        <end position="283"/>
    </location>
</feature>
<sequence>MKKRKAAIQKLPRGLVADRVTELPATQLEKLVSDAAAAWIFNMSKDAANSGQMVAALLGSLQSILKTWDEKVRPDVNDKYHHFLRACCAVVQCALNDETKRPSVDTARWARKVVIGTSKEDALPSSEFAKDMCEHPVGKDLMKYALTHAKAGVEDAAATNGFEASVAKFESILDPVFEDFGNWIEKGHQGKQMDILGCAGYLEACQTMAVSCQQASTISNMCALLHAANYIYVDTVRVLIGGLMLESAESARADGNRCDRSPDGQSAEGVDGDQALHDGGDESSIKSFKTKSFLYGHVRDIDGRVRAINPKLTSFVDIFFTSALNAQKLYKLAASRVGSSWHEHFDQDMSAELAMKHFNHNVSVCEKIVTYMMNLHTLSFPDWWLDDSNDQQPRAIDEKVLCAFSKIHHEQVYVKPLTVIVSSTSLPFPQGVDDVAKLFGLFCQHVGQHMYDMHTSAFLQKNVAAIADKEVCLGQVRETVLTDCDATLAYSHLLPKVDATKLVNETGADFKGTETDNRLLSGLSHNQAFKHLQDFAKAVALTRIEIPGMHNLTVDAKEPCIESCFFALELKCAVADVVAMASAAQVHIIMRSSSEGQNGLTKAVVCEDAVNIGKALQSALVELDSLVNASKAVDFEKTGWVFTVPIATMRSWHLLAASFWKRCEDVMLKTMAMFLAAESGKLATATPTWTACFSDDGYNEHMAQGMFKGRLDILVKQHNQVHAYLSDFATAAGKLSICPRMQEHSITSEAVAVAAESMKQSSIASIVTHGVDLLCTFRHRPEGPQKATDFLAKHEAGNPTIPSQFWQQFKDLESHAVAPVDATANAGGSTARMSAKVAAQVTPVKRAVSESSLATPGPKSGAAGSSSGSEAAKTKAPSVAAPSSSKFKRAKRA</sequence>
<accession>A0ABN9WFV0</accession>
<feature type="region of interest" description="Disordered" evidence="1">
    <location>
        <begin position="844"/>
        <end position="893"/>
    </location>
</feature>
<keyword evidence="3" id="KW-1185">Reference proteome</keyword>
<proteinExistence type="predicted"/>